<dbReference type="EC" id="2.3.1.87" evidence="5"/>
<dbReference type="SUPFAM" id="SSF55729">
    <property type="entry name" value="Acyl-CoA N-acyltransferases (Nat)"/>
    <property type="match status" value="1"/>
</dbReference>
<evidence type="ECO:0000256" key="1">
    <source>
        <dbReference type="ARBA" id="ARBA00022679"/>
    </source>
</evidence>
<comment type="catalytic activity">
    <reaction evidence="11">
        <text>serotonin + hexadecanoyl-CoA = N-hexadecanoyl-serotonin + CoA + H(+)</text>
        <dbReference type="Rhea" id="RHEA:51384"/>
        <dbReference type="ChEBI" id="CHEBI:15378"/>
        <dbReference type="ChEBI" id="CHEBI:57287"/>
        <dbReference type="ChEBI" id="CHEBI:57379"/>
        <dbReference type="ChEBI" id="CHEBI:134059"/>
        <dbReference type="ChEBI" id="CHEBI:350546"/>
    </reaction>
    <physiologicalReaction direction="left-to-right" evidence="11">
        <dbReference type="Rhea" id="RHEA:51385"/>
    </physiologicalReaction>
</comment>
<comment type="catalytic activity">
    <reaction evidence="12">
        <text>dopamine + hexadecanoyl-CoA = N-hexadecanoyl-dopamine + CoA + H(+)</text>
        <dbReference type="Rhea" id="RHEA:51376"/>
        <dbReference type="ChEBI" id="CHEBI:15378"/>
        <dbReference type="ChEBI" id="CHEBI:57287"/>
        <dbReference type="ChEBI" id="CHEBI:57379"/>
        <dbReference type="ChEBI" id="CHEBI:59905"/>
        <dbReference type="ChEBI" id="CHEBI:134058"/>
    </reaction>
    <physiologicalReaction direction="left-to-right" evidence="12">
        <dbReference type="Rhea" id="RHEA:51377"/>
    </physiologicalReaction>
</comment>
<keyword evidence="16" id="KW-1185">Reference proteome</keyword>
<dbReference type="Proteomes" id="UP000295192">
    <property type="component" value="Unassembled WGS sequence"/>
</dbReference>
<name>A0A484BG69_DRONA</name>
<comment type="catalytic activity">
    <reaction evidence="7">
        <text>serotonin + octadecanoyl-CoA = N-octadecanoyl-serotonin + CoA + H(+)</text>
        <dbReference type="Rhea" id="RHEA:51400"/>
        <dbReference type="ChEBI" id="CHEBI:15378"/>
        <dbReference type="ChEBI" id="CHEBI:57287"/>
        <dbReference type="ChEBI" id="CHEBI:57394"/>
        <dbReference type="ChEBI" id="CHEBI:134065"/>
        <dbReference type="ChEBI" id="CHEBI:350546"/>
    </reaction>
    <physiologicalReaction direction="left-to-right" evidence="7">
        <dbReference type="Rhea" id="RHEA:51401"/>
    </physiologicalReaction>
</comment>
<dbReference type="PANTHER" id="PTHR20905:SF1">
    <property type="entry name" value="AT07410P-RELATED"/>
    <property type="match status" value="1"/>
</dbReference>
<organism evidence="15 16">
    <name type="scientific">Drosophila navojoa</name>
    <name type="common">Fruit fly</name>
    <dbReference type="NCBI Taxonomy" id="7232"/>
    <lineage>
        <taxon>Eukaryota</taxon>
        <taxon>Metazoa</taxon>
        <taxon>Ecdysozoa</taxon>
        <taxon>Arthropoda</taxon>
        <taxon>Hexapoda</taxon>
        <taxon>Insecta</taxon>
        <taxon>Pterygota</taxon>
        <taxon>Neoptera</taxon>
        <taxon>Endopterygota</taxon>
        <taxon>Diptera</taxon>
        <taxon>Brachycera</taxon>
        <taxon>Muscomorpha</taxon>
        <taxon>Ephydroidea</taxon>
        <taxon>Drosophilidae</taxon>
        <taxon>Drosophila</taxon>
    </lineage>
</organism>
<comment type="catalytic activity">
    <reaction evidence="10">
        <text>serotonin + (9Z)-octadecenoyl-CoA = N-(9Z-octadecenoyl)-serotonin + CoA + H(+)</text>
        <dbReference type="Rhea" id="RHEA:51392"/>
        <dbReference type="ChEBI" id="CHEBI:15378"/>
        <dbReference type="ChEBI" id="CHEBI:57287"/>
        <dbReference type="ChEBI" id="CHEBI:57387"/>
        <dbReference type="ChEBI" id="CHEBI:134064"/>
        <dbReference type="ChEBI" id="CHEBI:350546"/>
    </reaction>
    <physiologicalReaction direction="left-to-right" evidence="10">
        <dbReference type="Rhea" id="RHEA:51393"/>
    </physiologicalReaction>
</comment>
<comment type="catalytic activity">
    <reaction evidence="13">
        <text>serotonin + acetyl-CoA = N-acetylserotonin + CoA + H(+)</text>
        <dbReference type="Rhea" id="RHEA:25217"/>
        <dbReference type="ChEBI" id="CHEBI:15378"/>
        <dbReference type="ChEBI" id="CHEBI:17697"/>
        <dbReference type="ChEBI" id="CHEBI:57287"/>
        <dbReference type="ChEBI" id="CHEBI:57288"/>
        <dbReference type="ChEBI" id="CHEBI:350546"/>
        <dbReference type="EC" id="2.3.1.87"/>
    </reaction>
    <physiologicalReaction direction="left-to-right" evidence="13">
        <dbReference type="Rhea" id="RHEA:25218"/>
    </physiologicalReaction>
</comment>
<dbReference type="PANTHER" id="PTHR20905">
    <property type="entry name" value="N-ACETYLTRANSFERASE-RELATED"/>
    <property type="match status" value="1"/>
</dbReference>
<dbReference type="InterPro" id="IPR000182">
    <property type="entry name" value="GNAT_dom"/>
</dbReference>
<feature type="domain" description="N-acetyltransferase" evidence="14">
    <location>
        <begin position="16"/>
        <end position="231"/>
    </location>
</feature>
<evidence type="ECO:0000256" key="11">
    <source>
        <dbReference type="ARBA" id="ARBA00052178"/>
    </source>
</evidence>
<comment type="catalytic activity">
    <reaction evidence="8">
        <text>serotonin + (5Z,8Z,11Z,14Z)-eicosatetraenoyl-CoA = N-[(5Z,8Z,11Z,14Z)-eicosatetraenoyl]-serotonin + CoA + H(+)</text>
        <dbReference type="Rhea" id="RHEA:51396"/>
        <dbReference type="ChEBI" id="CHEBI:15378"/>
        <dbReference type="ChEBI" id="CHEBI:57287"/>
        <dbReference type="ChEBI" id="CHEBI:57368"/>
        <dbReference type="ChEBI" id="CHEBI:132255"/>
        <dbReference type="ChEBI" id="CHEBI:350546"/>
    </reaction>
    <physiologicalReaction direction="left-to-right" evidence="8">
        <dbReference type="Rhea" id="RHEA:51397"/>
    </physiologicalReaction>
</comment>
<dbReference type="CDD" id="cd04301">
    <property type="entry name" value="NAT_SF"/>
    <property type="match status" value="1"/>
</dbReference>
<evidence type="ECO:0000313" key="16">
    <source>
        <dbReference type="Proteomes" id="UP000295192"/>
    </source>
</evidence>
<dbReference type="OMA" id="YMLGVDT"/>
<evidence type="ECO:0000256" key="10">
    <source>
        <dbReference type="ARBA" id="ARBA00051823"/>
    </source>
</evidence>
<comment type="pathway">
    <text evidence="3">Aromatic compound metabolism; melatonin biosynthesis; melatonin from serotonin: step 1/2.</text>
</comment>
<evidence type="ECO:0000256" key="6">
    <source>
        <dbReference type="ARBA" id="ARBA00050189"/>
    </source>
</evidence>
<comment type="caution">
    <text evidence="15">The sequence shown here is derived from an EMBL/GenBank/DDBJ whole genome shotgun (WGS) entry which is preliminary data.</text>
</comment>
<comment type="similarity">
    <text evidence="4">Belongs to the acetyltransferase family. AANAT subfamily.</text>
</comment>
<dbReference type="EMBL" id="LSRL02000047">
    <property type="protein sequence ID" value="TDG47252.1"/>
    <property type="molecule type" value="Genomic_DNA"/>
</dbReference>
<evidence type="ECO:0000256" key="4">
    <source>
        <dbReference type="ARBA" id="ARBA00038182"/>
    </source>
</evidence>
<evidence type="ECO:0000256" key="5">
    <source>
        <dbReference type="ARBA" id="ARBA00039114"/>
    </source>
</evidence>
<dbReference type="Pfam" id="PF00583">
    <property type="entry name" value="Acetyltransf_1"/>
    <property type="match status" value="1"/>
</dbReference>
<evidence type="ECO:0000256" key="9">
    <source>
        <dbReference type="ARBA" id="ARBA00051711"/>
    </source>
</evidence>
<comment type="catalytic activity">
    <reaction evidence="6">
        <text>dopamine + (9Z)-octadecenoyl-CoA = N-(9Z-octadecanoyl)-dopamine + CoA + H(+)</text>
        <dbReference type="Rhea" id="RHEA:51380"/>
        <dbReference type="ChEBI" id="CHEBI:15378"/>
        <dbReference type="ChEBI" id="CHEBI:31883"/>
        <dbReference type="ChEBI" id="CHEBI:57287"/>
        <dbReference type="ChEBI" id="CHEBI:57387"/>
        <dbReference type="ChEBI" id="CHEBI:59905"/>
    </reaction>
    <physiologicalReaction direction="left-to-right" evidence="6">
        <dbReference type="Rhea" id="RHEA:51381"/>
    </physiologicalReaction>
</comment>
<keyword evidence="1" id="KW-0808">Transferase</keyword>
<evidence type="ECO:0000256" key="7">
    <source>
        <dbReference type="ARBA" id="ARBA00050849"/>
    </source>
</evidence>
<evidence type="ECO:0000256" key="8">
    <source>
        <dbReference type="ARBA" id="ARBA00051284"/>
    </source>
</evidence>
<accession>A0A484BG69</accession>
<dbReference type="Gene3D" id="3.40.630.30">
    <property type="match status" value="1"/>
</dbReference>
<evidence type="ECO:0000256" key="13">
    <source>
        <dbReference type="ARBA" id="ARBA00052491"/>
    </source>
</evidence>
<comment type="catalytic activity">
    <reaction evidence="9">
        <text>dopamine + acetyl-CoA = N-acetyldopamine + CoA + H(+)</text>
        <dbReference type="Rhea" id="RHEA:51388"/>
        <dbReference type="ChEBI" id="CHEBI:15378"/>
        <dbReference type="ChEBI" id="CHEBI:57287"/>
        <dbReference type="ChEBI" id="CHEBI:57288"/>
        <dbReference type="ChEBI" id="CHEBI:59905"/>
        <dbReference type="ChEBI" id="CHEBI:125678"/>
    </reaction>
    <physiologicalReaction direction="left-to-right" evidence="9">
        <dbReference type="Rhea" id="RHEA:51389"/>
    </physiologicalReaction>
</comment>
<evidence type="ECO:0000256" key="3">
    <source>
        <dbReference type="ARBA" id="ARBA00037926"/>
    </source>
</evidence>
<gene>
    <name evidence="15" type="ORF">AWZ03_006383</name>
</gene>
<dbReference type="InterPro" id="IPR016181">
    <property type="entry name" value="Acyl_CoA_acyltransferase"/>
</dbReference>
<evidence type="ECO:0000256" key="12">
    <source>
        <dbReference type="ARBA" id="ARBA00052335"/>
    </source>
</evidence>
<reference evidence="15 16" key="1">
    <citation type="journal article" date="2019" name="J. Hered.">
        <title>An Improved Genome Assembly for Drosophila navojoa, the Basal Species in the mojavensis Cluster.</title>
        <authorList>
            <person name="Vanderlinde T."/>
            <person name="Dupim E.G."/>
            <person name="Nazario-Yepiz N.O."/>
            <person name="Carvalho A.B."/>
        </authorList>
    </citation>
    <scope>NUCLEOTIDE SEQUENCE [LARGE SCALE GENOMIC DNA]</scope>
    <source>
        <strain evidence="15">Navoj_Jal97</strain>
        <tissue evidence="15">Whole organism</tissue>
    </source>
</reference>
<evidence type="ECO:0000259" key="14">
    <source>
        <dbReference type="PROSITE" id="PS51186"/>
    </source>
</evidence>
<proteinExistence type="inferred from homology"/>
<dbReference type="PROSITE" id="PS51186">
    <property type="entry name" value="GNAT"/>
    <property type="match status" value="1"/>
</dbReference>
<keyword evidence="2" id="KW-0012">Acyltransferase</keyword>
<sequence>MERELQLVFTAGKMTTIVREMKIDDIDEASLFVRDHFYGHEPLMLTPGNHPLIYDDPKKREYRLSLVRQGTSLVAVDQSREGRIVGVAFAGVMRPSDLELNWREVNERKPQLLIEHIHYFLCNIKKHAQFFEHYDVTDALYLKTLAVDSTMRRQGLARRLVVTLMELGRTRGYPLMVATCTGQYSTRLMASLGMECVHSELYADYKDEDGNAVIRPPEPHTEASVMAIKLQEMPLYSPGLYKTFF</sequence>
<protein>
    <recommendedName>
        <fullName evidence="5">aralkylamine N-acetyltransferase</fullName>
        <ecNumber evidence="5">2.3.1.87</ecNumber>
    </recommendedName>
</protein>
<evidence type="ECO:0000313" key="15">
    <source>
        <dbReference type="EMBL" id="TDG47252.1"/>
    </source>
</evidence>
<evidence type="ECO:0000256" key="2">
    <source>
        <dbReference type="ARBA" id="ARBA00023315"/>
    </source>
</evidence>
<dbReference type="GO" id="GO:0004059">
    <property type="term" value="F:aralkylamine N-acetyltransferase activity"/>
    <property type="evidence" value="ECO:0007669"/>
    <property type="project" value="UniProtKB-EC"/>
</dbReference>
<dbReference type="AlphaFoldDB" id="A0A484BG69"/>
<dbReference type="OrthoDB" id="41532at2759"/>
<dbReference type="FunFam" id="3.40.630.30:FF:000046">
    <property type="entry name" value="Dopamine N-acetyltransferase"/>
    <property type="match status" value="1"/>
</dbReference>